<organism evidence="3 4">
    <name type="scientific">Salinithrix halophila</name>
    <dbReference type="NCBI Taxonomy" id="1485204"/>
    <lineage>
        <taxon>Bacteria</taxon>
        <taxon>Bacillati</taxon>
        <taxon>Bacillota</taxon>
        <taxon>Bacilli</taxon>
        <taxon>Bacillales</taxon>
        <taxon>Thermoactinomycetaceae</taxon>
        <taxon>Salinithrix</taxon>
    </lineage>
</organism>
<evidence type="ECO:0000256" key="1">
    <source>
        <dbReference type="SAM" id="MobiDB-lite"/>
    </source>
</evidence>
<sequence length="392" mass="43631">MTGIGSQLRQTRESMGYTLDQVQQSTKIHIEYLRALENDQFETLPSAFYVRAFLRTYAHSLGLDAQPLLDRYERASVNNRAPRRGMDGQARQNRGVAQDMHQGLQTQPQPQPRLGRTYSPRSQRMDPPTRAPQQAPPYGNQPQQPSPGEQAPPIPPQRTSRFRALPEDGMEAMPQQSMPQPSMQGPSQPPKQQTGFQQTQPQSVSQTTMVPRRVQQEVNRGMADGDGKAQKKTGARTWIIRAAAIGALILVPVGGWLWYTGGDQTATNADTTESEESSDNTVNAKVPETTSLNKVETGGDIEGDLFALKGADKVEIEIKANNGSSGLAYGYETNNQKENFTLKTGEKRVLEDKDFIWFRLFKPSNTEIKVNGQDIDTTAQDVPKSYRIKLEK</sequence>
<evidence type="ECO:0000313" key="3">
    <source>
        <dbReference type="EMBL" id="MFC4077905.1"/>
    </source>
</evidence>
<comment type="caution">
    <text evidence="3">The sequence shown here is derived from an EMBL/GenBank/DDBJ whole genome shotgun (WGS) entry which is preliminary data.</text>
</comment>
<protein>
    <submittedName>
        <fullName evidence="3">Helix-turn-helix domain-containing protein</fullName>
    </submittedName>
</protein>
<dbReference type="Pfam" id="PF13413">
    <property type="entry name" value="HTH_25"/>
    <property type="match status" value="1"/>
</dbReference>
<feature type="region of interest" description="Disordered" evidence="1">
    <location>
        <begin position="76"/>
        <end position="210"/>
    </location>
</feature>
<gene>
    <name evidence="3" type="ORF">ACFOUO_13975</name>
</gene>
<name>A0ABV8JJD1_9BACL</name>
<evidence type="ECO:0000256" key="2">
    <source>
        <dbReference type="SAM" id="Phobius"/>
    </source>
</evidence>
<dbReference type="Gene3D" id="1.10.260.40">
    <property type="entry name" value="lambda repressor-like DNA-binding domains"/>
    <property type="match status" value="1"/>
</dbReference>
<accession>A0ABV8JJD1</accession>
<dbReference type="Proteomes" id="UP001595843">
    <property type="component" value="Unassembled WGS sequence"/>
</dbReference>
<feature type="transmembrane region" description="Helical" evidence="2">
    <location>
        <begin position="238"/>
        <end position="259"/>
    </location>
</feature>
<proteinExistence type="predicted"/>
<dbReference type="PANTHER" id="PTHR34475:SF1">
    <property type="entry name" value="CYTOSKELETON PROTEIN RODZ"/>
    <property type="match status" value="1"/>
</dbReference>
<dbReference type="PANTHER" id="PTHR34475">
    <property type="match status" value="1"/>
</dbReference>
<dbReference type="EMBL" id="JBHSAP010000018">
    <property type="protein sequence ID" value="MFC4077905.1"/>
    <property type="molecule type" value="Genomic_DNA"/>
</dbReference>
<dbReference type="RefSeq" id="WP_380705740.1">
    <property type="nucleotide sequence ID" value="NZ_JBHSAP010000018.1"/>
</dbReference>
<evidence type="ECO:0000313" key="4">
    <source>
        <dbReference type="Proteomes" id="UP001595843"/>
    </source>
</evidence>
<keyword evidence="2" id="KW-0812">Transmembrane</keyword>
<dbReference type="SUPFAM" id="SSF47413">
    <property type="entry name" value="lambda repressor-like DNA-binding domains"/>
    <property type="match status" value="1"/>
</dbReference>
<feature type="compositionally biased region" description="Low complexity" evidence="1">
    <location>
        <begin position="173"/>
        <end position="208"/>
    </location>
</feature>
<keyword evidence="2" id="KW-0472">Membrane</keyword>
<keyword evidence="2" id="KW-1133">Transmembrane helix</keyword>
<dbReference type="InterPro" id="IPR050400">
    <property type="entry name" value="Bact_Cytoskel_RodZ"/>
</dbReference>
<keyword evidence="4" id="KW-1185">Reference proteome</keyword>
<reference evidence="4" key="1">
    <citation type="journal article" date="2019" name="Int. J. Syst. Evol. Microbiol.">
        <title>The Global Catalogue of Microorganisms (GCM) 10K type strain sequencing project: providing services to taxonomists for standard genome sequencing and annotation.</title>
        <authorList>
            <consortium name="The Broad Institute Genomics Platform"/>
            <consortium name="The Broad Institute Genome Sequencing Center for Infectious Disease"/>
            <person name="Wu L."/>
            <person name="Ma J."/>
        </authorList>
    </citation>
    <scope>NUCLEOTIDE SEQUENCE [LARGE SCALE GENOMIC DNA]</scope>
    <source>
        <strain evidence="4">IBRC-M 10813</strain>
    </source>
</reference>
<dbReference type="InterPro" id="IPR010982">
    <property type="entry name" value="Lambda_DNA-bd_dom_sf"/>
</dbReference>